<dbReference type="InterPro" id="IPR010432">
    <property type="entry name" value="RDD"/>
</dbReference>
<sequence length="150" mass="16791">MTYMTDPMRGLPDPEYNAELYADVPVKRLFAWVVDAFVIFGLTLLVLPFTAFTAIFFYPALWVLVSVLYRVISISSGSATLGMRLVSIELRTWRDERFGFGEALLHTLLYALCVSFLVPQIISAVLMLTTAKAQGLHDLALGTAALNRRR</sequence>
<proteinExistence type="predicted"/>
<dbReference type="GO" id="GO:0005886">
    <property type="term" value="C:plasma membrane"/>
    <property type="evidence" value="ECO:0007669"/>
    <property type="project" value="UniProtKB-SubCell"/>
</dbReference>
<feature type="transmembrane region" description="Helical" evidence="6">
    <location>
        <begin position="107"/>
        <end position="128"/>
    </location>
</feature>
<evidence type="ECO:0000259" key="7">
    <source>
        <dbReference type="Pfam" id="PF06271"/>
    </source>
</evidence>
<organism evidence="8 9">
    <name type="scientific">Aliiruegeria haliotis</name>
    <dbReference type="NCBI Taxonomy" id="1280846"/>
    <lineage>
        <taxon>Bacteria</taxon>
        <taxon>Pseudomonadati</taxon>
        <taxon>Pseudomonadota</taxon>
        <taxon>Alphaproteobacteria</taxon>
        <taxon>Rhodobacterales</taxon>
        <taxon>Roseobacteraceae</taxon>
        <taxon>Aliiruegeria</taxon>
    </lineage>
</organism>
<evidence type="ECO:0000256" key="5">
    <source>
        <dbReference type="ARBA" id="ARBA00023136"/>
    </source>
</evidence>
<accession>A0A2T0RK22</accession>
<keyword evidence="3 6" id="KW-0812">Transmembrane</keyword>
<evidence type="ECO:0000256" key="3">
    <source>
        <dbReference type="ARBA" id="ARBA00022692"/>
    </source>
</evidence>
<evidence type="ECO:0000256" key="1">
    <source>
        <dbReference type="ARBA" id="ARBA00004651"/>
    </source>
</evidence>
<dbReference type="InterPro" id="IPR051791">
    <property type="entry name" value="Pra-immunoreactive"/>
</dbReference>
<protein>
    <submittedName>
        <fullName evidence="8">RDD family protein</fullName>
    </submittedName>
</protein>
<keyword evidence="4 6" id="KW-1133">Transmembrane helix</keyword>
<evidence type="ECO:0000256" key="4">
    <source>
        <dbReference type="ARBA" id="ARBA00022989"/>
    </source>
</evidence>
<dbReference type="OrthoDB" id="7270324at2"/>
<feature type="domain" description="RDD" evidence="7">
    <location>
        <begin position="26"/>
        <end position="141"/>
    </location>
</feature>
<dbReference type="AlphaFoldDB" id="A0A2T0RK22"/>
<keyword evidence="9" id="KW-1185">Reference proteome</keyword>
<feature type="transmembrane region" description="Helical" evidence="6">
    <location>
        <begin position="67"/>
        <end position="86"/>
    </location>
</feature>
<keyword evidence="2" id="KW-1003">Cell membrane</keyword>
<dbReference type="RefSeq" id="WP_106206717.1">
    <property type="nucleotide sequence ID" value="NZ_PVTD01000009.1"/>
</dbReference>
<dbReference type="EMBL" id="PVTD01000009">
    <property type="protein sequence ID" value="PRY21481.1"/>
    <property type="molecule type" value="Genomic_DNA"/>
</dbReference>
<dbReference type="Pfam" id="PF06271">
    <property type="entry name" value="RDD"/>
    <property type="match status" value="1"/>
</dbReference>
<dbReference type="Proteomes" id="UP000239480">
    <property type="component" value="Unassembled WGS sequence"/>
</dbReference>
<dbReference type="PANTHER" id="PTHR36115">
    <property type="entry name" value="PROLINE-RICH ANTIGEN HOMOLOG-RELATED"/>
    <property type="match status" value="1"/>
</dbReference>
<feature type="transmembrane region" description="Helical" evidence="6">
    <location>
        <begin position="37"/>
        <end position="61"/>
    </location>
</feature>
<evidence type="ECO:0000313" key="8">
    <source>
        <dbReference type="EMBL" id="PRY21481.1"/>
    </source>
</evidence>
<evidence type="ECO:0000256" key="6">
    <source>
        <dbReference type="SAM" id="Phobius"/>
    </source>
</evidence>
<evidence type="ECO:0000256" key="2">
    <source>
        <dbReference type="ARBA" id="ARBA00022475"/>
    </source>
</evidence>
<keyword evidence="5 6" id="KW-0472">Membrane</keyword>
<dbReference type="PANTHER" id="PTHR36115:SF6">
    <property type="entry name" value="PROLINE-RICH ANTIGEN HOMOLOG"/>
    <property type="match status" value="1"/>
</dbReference>
<name>A0A2T0RK22_9RHOB</name>
<reference evidence="8 9" key="1">
    <citation type="submission" date="2018-03" db="EMBL/GenBank/DDBJ databases">
        <title>Genomic Encyclopedia of Archaeal and Bacterial Type Strains, Phase II (KMG-II): from individual species to whole genera.</title>
        <authorList>
            <person name="Goeker M."/>
        </authorList>
    </citation>
    <scope>NUCLEOTIDE SEQUENCE [LARGE SCALE GENOMIC DNA]</scope>
    <source>
        <strain evidence="8 9">DSM 29328</strain>
    </source>
</reference>
<comment type="caution">
    <text evidence="8">The sequence shown here is derived from an EMBL/GenBank/DDBJ whole genome shotgun (WGS) entry which is preliminary data.</text>
</comment>
<comment type="subcellular location">
    <subcellularLocation>
        <location evidence="1">Cell membrane</location>
        <topology evidence="1">Multi-pass membrane protein</topology>
    </subcellularLocation>
</comment>
<gene>
    <name evidence="8" type="ORF">CLV78_10994</name>
</gene>
<evidence type="ECO:0000313" key="9">
    <source>
        <dbReference type="Proteomes" id="UP000239480"/>
    </source>
</evidence>